<dbReference type="InterPro" id="IPR036452">
    <property type="entry name" value="Ribo_hydro-like"/>
</dbReference>
<dbReference type="GO" id="GO:0016799">
    <property type="term" value="F:hydrolase activity, hydrolyzing N-glycosyl compounds"/>
    <property type="evidence" value="ECO:0007669"/>
    <property type="project" value="InterPro"/>
</dbReference>
<dbReference type="OrthoDB" id="2828454at2759"/>
<comment type="caution">
    <text evidence="2">The sequence shown here is derived from an EMBL/GenBank/DDBJ whole genome shotgun (WGS) entry which is preliminary data.</text>
</comment>
<evidence type="ECO:0000313" key="3">
    <source>
        <dbReference type="Proteomes" id="UP000293360"/>
    </source>
</evidence>
<feature type="compositionally biased region" description="Low complexity" evidence="1">
    <location>
        <begin position="13"/>
        <end position="25"/>
    </location>
</feature>
<keyword evidence="3" id="KW-1185">Reference proteome</keyword>
<organism evidence="2 3">
    <name type="scientific">Monosporascus ibericus</name>
    <dbReference type="NCBI Taxonomy" id="155417"/>
    <lineage>
        <taxon>Eukaryota</taxon>
        <taxon>Fungi</taxon>
        <taxon>Dikarya</taxon>
        <taxon>Ascomycota</taxon>
        <taxon>Pezizomycotina</taxon>
        <taxon>Sordariomycetes</taxon>
        <taxon>Xylariomycetidae</taxon>
        <taxon>Xylariales</taxon>
        <taxon>Xylariales incertae sedis</taxon>
        <taxon>Monosporascus</taxon>
    </lineage>
</organism>
<evidence type="ECO:0000313" key="2">
    <source>
        <dbReference type="EMBL" id="RYP08163.1"/>
    </source>
</evidence>
<accession>A0A4Q4TRS7</accession>
<dbReference type="EMBL" id="QJNU01000071">
    <property type="protein sequence ID" value="RYP08163.1"/>
    <property type="molecule type" value="Genomic_DNA"/>
</dbReference>
<name>A0A4Q4TRS7_9PEZI</name>
<dbReference type="Gene3D" id="3.90.245.10">
    <property type="entry name" value="Ribonucleoside hydrolase-like"/>
    <property type="match status" value="1"/>
</dbReference>
<feature type="region of interest" description="Disordered" evidence="1">
    <location>
        <begin position="13"/>
        <end position="34"/>
    </location>
</feature>
<sequence>MGGVSRLLDMRFSQQRQSPAKQAQQGRPSSLAGGRPQLGPCIVCVDIPDPDNFLMVLRVLRDHHGHHVDIVLSPRPVSFAAIPYGAAFLEMSRRKENPVPVPILLGRVTPEKQSEILAHPNVKVSEKAWFYVDEDLTNAEVEEDTKIYLEVSRFRLITFLDEHGISRGQYSLYTEANLESAKTIVPGMHHSFHKPDFAFDFKDMFFYDSEKGAEEKAAEIAGLTGSDTQRFEAMCKAAINASDIPQTPDGTEAAAIRSSTLFEAAVTKEKDDPNDFMLSQKRREDTRLLCKVYTQLKAKKCPKLTYGSIETLIEKYRGRNIKPLLYLGGPFTEALKIVKALEGPRIGPIIAMAGATHGNSNIFANQFNILIDTVSAEEILWMAQAKQIDLTLLPTECVKGTAYTLSWADFERKVAPWSPHTSNLYHQWAPPNSPVNLFDLLAAMSVTTELYKGMQCYVTYEVSKSQFVFKKGAVAASSGPGLKMFWNEPSITEVRDREGKVKEEVSFAEDAHMKSMMGDYFREIEWTLRKQCS</sequence>
<reference evidence="2 3" key="1">
    <citation type="submission" date="2018-06" db="EMBL/GenBank/DDBJ databases">
        <title>Complete Genomes of Monosporascus.</title>
        <authorList>
            <person name="Robinson A.J."/>
            <person name="Natvig D.O."/>
        </authorList>
    </citation>
    <scope>NUCLEOTIDE SEQUENCE [LARGE SCALE GENOMIC DNA]</scope>
    <source>
        <strain evidence="2 3">CBS 110550</strain>
    </source>
</reference>
<gene>
    <name evidence="2" type="ORF">DL764_002070</name>
</gene>
<evidence type="ECO:0000256" key="1">
    <source>
        <dbReference type="SAM" id="MobiDB-lite"/>
    </source>
</evidence>
<dbReference type="Proteomes" id="UP000293360">
    <property type="component" value="Unassembled WGS sequence"/>
</dbReference>
<proteinExistence type="predicted"/>
<protein>
    <submittedName>
        <fullName evidence="2">Uncharacterized protein</fullName>
    </submittedName>
</protein>
<dbReference type="AlphaFoldDB" id="A0A4Q4TRS7"/>